<name>A0ABM0YY48_CAMSA</name>
<dbReference type="PANTHER" id="PTHR31900">
    <property type="entry name" value="F-BOX/RNI SUPERFAMILY PROTEIN-RELATED"/>
    <property type="match status" value="1"/>
</dbReference>
<dbReference type="SUPFAM" id="SSF52047">
    <property type="entry name" value="RNI-like"/>
    <property type="match status" value="1"/>
</dbReference>
<accession>A0ABM0YY48</accession>
<dbReference type="SMART" id="SM00579">
    <property type="entry name" value="FBD"/>
    <property type="match status" value="1"/>
</dbReference>
<reference evidence="2" key="1">
    <citation type="journal article" date="2014" name="Nat. Commun.">
        <title>The emerging biofuel crop Camelina sativa retains a highly undifferentiated hexaploid genome structure.</title>
        <authorList>
            <person name="Kagale S."/>
            <person name="Koh C."/>
            <person name="Nixon J."/>
            <person name="Bollina V."/>
            <person name="Clarke W.E."/>
            <person name="Tuteja R."/>
            <person name="Spillane C."/>
            <person name="Robinson S.J."/>
            <person name="Links M.G."/>
            <person name="Clarke C."/>
            <person name="Higgins E.E."/>
            <person name="Huebert T."/>
            <person name="Sharpe A.G."/>
            <person name="Parkin I.A."/>
        </authorList>
    </citation>
    <scope>NUCLEOTIDE SEQUENCE [LARGE SCALE GENOMIC DNA]</scope>
    <source>
        <strain evidence="2">cv. DH55</strain>
    </source>
</reference>
<evidence type="ECO:0000313" key="2">
    <source>
        <dbReference type="Proteomes" id="UP000694864"/>
    </source>
</evidence>
<protein>
    <submittedName>
        <fullName evidence="3">F-box/FBD/LRR-repeat protein At5g56420-like</fullName>
    </submittedName>
</protein>
<dbReference type="PANTHER" id="PTHR31900:SF34">
    <property type="entry name" value="EMB|CAB62440.1-RELATED"/>
    <property type="match status" value="1"/>
</dbReference>
<dbReference type="Gene3D" id="3.80.10.10">
    <property type="entry name" value="Ribonuclease Inhibitor"/>
    <property type="match status" value="1"/>
</dbReference>
<keyword evidence="2" id="KW-1185">Reference proteome</keyword>
<evidence type="ECO:0000313" key="3">
    <source>
        <dbReference type="RefSeq" id="XP_010507776.1"/>
    </source>
</evidence>
<dbReference type="InterPro" id="IPR050232">
    <property type="entry name" value="FBL13/AtMIF1-like"/>
</dbReference>
<proteinExistence type="predicted"/>
<organism evidence="2 3">
    <name type="scientific">Camelina sativa</name>
    <name type="common">False flax</name>
    <name type="synonym">Myagrum sativum</name>
    <dbReference type="NCBI Taxonomy" id="90675"/>
    <lineage>
        <taxon>Eukaryota</taxon>
        <taxon>Viridiplantae</taxon>
        <taxon>Streptophyta</taxon>
        <taxon>Embryophyta</taxon>
        <taxon>Tracheophyta</taxon>
        <taxon>Spermatophyta</taxon>
        <taxon>Magnoliopsida</taxon>
        <taxon>eudicotyledons</taxon>
        <taxon>Gunneridae</taxon>
        <taxon>Pentapetalae</taxon>
        <taxon>rosids</taxon>
        <taxon>malvids</taxon>
        <taxon>Brassicales</taxon>
        <taxon>Brassicaceae</taxon>
        <taxon>Camelineae</taxon>
        <taxon>Camelina</taxon>
    </lineage>
</organism>
<dbReference type="InterPro" id="IPR055411">
    <property type="entry name" value="LRR_FXL15/At3g58940/PEG3-like"/>
</dbReference>
<dbReference type="Pfam" id="PF08387">
    <property type="entry name" value="FBD"/>
    <property type="match status" value="1"/>
</dbReference>
<dbReference type="RefSeq" id="XP_010507776.1">
    <property type="nucleotide sequence ID" value="XM_010509474.1"/>
</dbReference>
<dbReference type="InterPro" id="IPR032675">
    <property type="entry name" value="LRR_dom_sf"/>
</dbReference>
<dbReference type="Proteomes" id="UP000694864">
    <property type="component" value="Chromosome 4"/>
</dbReference>
<reference evidence="3" key="2">
    <citation type="submission" date="2025-08" db="UniProtKB">
        <authorList>
            <consortium name="RefSeq"/>
        </authorList>
    </citation>
    <scope>IDENTIFICATION</scope>
    <source>
        <tissue evidence="3">Leaf</tissue>
    </source>
</reference>
<dbReference type="GeneID" id="104784449"/>
<sequence>MLPRLNFIDRTHILSSDFIFGTLLLNKSPVLESFHLERDCECSDSQIELWVRFAVDRFVRDLSIAFNLDSCVVRFPSRLFRCETLETLKLRNVILLEVPSRVSFQSLKTLRLVAVKYPDEESFVRLISGSPVIKNLEVGSFEDDNVETFTINVPSLQSLTIWKYYEYYRLFVIHSRSLKELDIEIDYGEVKLIGDMPELVKASLKAFHSEVNVLKSLTSVKRLSLSHFGSKYHIGTIFSQLVCLDFRGFCNNWWDLLVNLLQHSPRLEILKFEDDGETELEGKEIENGCWIQPSCAPECLYHLKTFEWRAYEGKPIQKEVAVYILKNASRLVTANLRYGPYMVGKKAFKELEYATRGSRACELTMC</sequence>
<feature type="domain" description="FBD" evidence="1">
    <location>
        <begin position="298"/>
        <end position="366"/>
    </location>
</feature>
<dbReference type="Pfam" id="PF24758">
    <property type="entry name" value="LRR_At5g56370"/>
    <property type="match status" value="1"/>
</dbReference>
<gene>
    <name evidence="3" type="primary">LOC104784449</name>
</gene>
<evidence type="ECO:0000259" key="1">
    <source>
        <dbReference type="SMART" id="SM00579"/>
    </source>
</evidence>
<dbReference type="InterPro" id="IPR006566">
    <property type="entry name" value="FBD"/>
</dbReference>